<dbReference type="InterPro" id="IPR058247">
    <property type="entry name" value="DUF1453"/>
</dbReference>
<feature type="transmembrane region" description="Helical" evidence="1">
    <location>
        <begin position="131"/>
        <end position="150"/>
    </location>
</feature>
<gene>
    <name evidence="2" type="ORF">GCM10009422_10280</name>
</gene>
<evidence type="ECO:0000256" key="1">
    <source>
        <dbReference type="SAM" id="Phobius"/>
    </source>
</evidence>
<keyword evidence="1" id="KW-0472">Membrane</keyword>
<keyword evidence="1" id="KW-0812">Transmembrane</keyword>
<keyword evidence="1" id="KW-1133">Transmembrane helix</keyword>
<comment type="caution">
    <text evidence="2">The sequence shown here is derived from an EMBL/GenBank/DDBJ whole genome shotgun (WGS) entry which is preliminary data.</text>
</comment>
<feature type="transmembrane region" description="Helical" evidence="1">
    <location>
        <begin position="60"/>
        <end position="80"/>
    </location>
</feature>
<proteinExistence type="predicted"/>
<sequence length="175" mass="19065">MIPLIVLAVVLPLVLLRNRRPRTLRPQFLWVTPLIVTLAIGFGLWGISQSGRGEAPTDPVSIVILALGLILGAVAGFWRGKMTTIHKDPDGVLKAQASPAGLILIIGLLLARRSLEPWLEIHAADWGVNPLAILEAFMLFAAAMVTAQRAEMFIRARRIQAGKPDAHMETDDTPE</sequence>
<protein>
    <recommendedName>
        <fullName evidence="4">DUF1453 family protein</fullName>
    </recommendedName>
</protein>
<feature type="transmembrane region" description="Helical" evidence="1">
    <location>
        <begin position="28"/>
        <end position="48"/>
    </location>
</feature>
<evidence type="ECO:0000313" key="3">
    <source>
        <dbReference type="Proteomes" id="UP001501352"/>
    </source>
</evidence>
<dbReference type="Pfam" id="PF07301">
    <property type="entry name" value="DUF1453"/>
    <property type="match status" value="1"/>
</dbReference>
<dbReference type="Proteomes" id="UP001501352">
    <property type="component" value="Unassembled WGS sequence"/>
</dbReference>
<accession>A0ABP3RTZ5</accession>
<feature type="transmembrane region" description="Helical" evidence="1">
    <location>
        <begin position="92"/>
        <end position="111"/>
    </location>
</feature>
<evidence type="ECO:0008006" key="4">
    <source>
        <dbReference type="Google" id="ProtNLM"/>
    </source>
</evidence>
<dbReference type="EMBL" id="BAAAGA010000002">
    <property type="protein sequence ID" value="GAA0617065.1"/>
    <property type="molecule type" value="Genomic_DNA"/>
</dbReference>
<name>A0ABP3RTZ5_9CAUL</name>
<keyword evidence="3" id="KW-1185">Reference proteome</keyword>
<reference evidence="3" key="1">
    <citation type="journal article" date="2019" name="Int. J. Syst. Evol. Microbiol.">
        <title>The Global Catalogue of Microorganisms (GCM) 10K type strain sequencing project: providing services to taxonomists for standard genome sequencing and annotation.</title>
        <authorList>
            <consortium name="The Broad Institute Genomics Platform"/>
            <consortium name="The Broad Institute Genome Sequencing Center for Infectious Disease"/>
            <person name="Wu L."/>
            <person name="Ma J."/>
        </authorList>
    </citation>
    <scope>NUCLEOTIDE SEQUENCE [LARGE SCALE GENOMIC DNA]</scope>
    <source>
        <strain evidence="3">JCM 12928</strain>
    </source>
</reference>
<organism evidence="2 3">
    <name type="scientific">Brevundimonas kwangchunensis</name>
    <dbReference type="NCBI Taxonomy" id="322163"/>
    <lineage>
        <taxon>Bacteria</taxon>
        <taxon>Pseudomonadati</taxon>
        <taxon>Pseudomonadota</taxon>
        <taxon>Alphaproteobacteria</taxon>
        <taxon>Caulobacterales</taxon>
        <taxon>Caulobacteraceae</taxon>
        <taxon>Brevundimonas</taxon>
    </lineage>
</organism>
<evidence type="ECO:0000313" key="2">
    <source>
        <dbReference type="EMBL" id="GAA0617065.1"/>
    </source>
</evidence>
<dbReference type="RefSeq" id="WP_343791372.1">
    <property type="nucleotide sequence ID" value="NZ_BAAAGA010000002.1"/>
</dbReference>